<comment type="function">
    <text evidence="9">Component of the transport system for branched-chain amino acids.</text>
</comment>
<keyword evidence="4" id="KW-1003">Cell membrane</keyword>
<dbReference type="PANTHER" id="PTHR30588:SF7">
    <property type="entry name" value="BRANCHED-CHAIN AMINO ACID CARRIER PROTEIN SAOUHSC_01411-RELATED"/>
    <property type="match status" value="1"/>
</dbReference>
<keyword evidence="7 9" id="KW-1133">Transmembrane helix</keyword>
<dbReference type="PANTHER" id="PTHR30588">
    <property type="entry name" value="BRANCHED-CHAIN AMINO ACID TRANSPORT SYSTEM 2 CARRIER PROTEIN"/>
    <property type="match status" value="1"/>
</dbReference>
<evidence type="ECO:0000256" key="5">
    <source>
        <dbReference type="ARBA" id="ARBA00022692"/>
    </source>
</evidence>
<evidence type="ECO:0000256" key="8">
    <source>
        <dbReference type="ARBA" id="ARBA00023136"/>
    </source>
</evidence>
<evidence type="ECO:0000313" key="10">
    <source>
        <dbReference type="EMBL" id="OLU37627.1"/>
    </source>
</evidence>
<comment type="caution">
    <text evidence="9">Lacks conserved residue(s) required for the propagation of feature annotation.</text>
</comment>
<dbReference type="InterPro" id="IPR004685">
    <property type="entry name" value="Brnchd-chn_aa_trnsp_Livcs"/>
</dbReference>
<evidence type="ECO:0000313" key="11">
    <source>
        <dbReference type="Proteomes" id="UP000186341"/>
    </source>
</evidence>
<sequence length="155" mass="16453">MLSASLLAGFLLAAIYNLLALSAMKESALLHSAENGVQILSEAGNMSWGSAGRILCGMIFLIACLNVCASLLACTSEYFSELAPKLSYRSWLLAFTLIGAITACTGLNAVLSWSGKVLSLICPIAILILAVSLILYFVKGKQETQKSESSQTIKQ</sequence>
<keyword evidence="8 9" id="KW-0472">Membrane</keyword>
<evidence type="ECO:0000256" key="2">
    <source>
        <dbReference type="ARBA" id="ARBA00008540"/>
    </source>
</evidence>
<proteinExistence type="inferred from homology"/>
<name>A0A1U7NDZ3_9FIRM</name>
<reference evidence="10 11" key="1">
    <citation type="submission" date="2016-11" db="EMBL/GenBank/DDBJ databases">
        <title>Description of two novel members of the family Erysipelotrichaceae: Ileibacterium lipovorans gen. nov., sp. nov. and Dubosiella newyorkensis, gen. nov., sp. nov.</title>
        <authorList>
            <person name="Cox L.M."/>
            <person name="Sohn J."/>
            <person name="Tyrrell K.L."/>
            <person name="Citron D.M."/>
            <person name="Lawson P.A."/>
            <person name="Patel N.B."/>
            <person name="Iizumi T."/>
            <person name="Perez-Perez G.I."/>
            <person name="Goldstein E.J."/>
            <person name="Blaser M.J."/>
        </authorList>
    </citation>
    <scope>NUCLEOTIDE SEQUENCE [LARGE SCALE GENOMIC DNA]</scope>
    <source>
        <strain evidence="10 11">NYU-BL-A3</strain>
    </source>
</reference>
<keyword evidence="3 9" id="KW-0813">Transport</keyword>
<gene>
    <name evidence="10" type="ORF">BO222_10285</name>
</gene>
<dbReference type="GO" id="GO:0005886">
    <property type="term" value="C:plasma membrane"/>
    <property type="evidence" value="ECO:0007669"/>
    <property type="project" value="UniProtKB-SubCell"/>
</dbReference>
<evidence type="ECO:0000256" key="7">
    <source>
        <dbReference type="ARBA" id="ARBA00022989"/>
    </source>
</evidence>
<dbReference type="GO" id="GO:0015818">
    <property type="term" value="P:isoleucine transport"/>
    <property type="evidence" value="ECO:0007669"/>
    <property type="project" value="TreeGrafter"/>
</dbReference>
<keyword evidence="11" id="KW-1185">Reference proteome</keyword>
<keyword evidence="6 9" id="KW-0029">Amino-acid transport</keyword>
<keyword evidence="5 9" id="KW-0812">Transmembrane</keyword>
<evidence type="ECO:0000256" key="6">
    <source>
        <dbReference type="ARBA" id="ARBA00022970"/>
    </source>
</evidence>
<dbReference type="GO" id="GO:0015190">
    <property type="term" value="F:L-leucine transmembrane transporter activity"/>
    <property type="evidence" value="ECO:0007669"/>
    <property type="project" value="TreeGrafter"/>
</dbReference>
<accession>A0A1U7NDZ3</accession>
<feature type="transmembrane region" description="Helical" evidence="9">
    <location>
        <begin position="117"/>
        <end position="138"/>
    </location>
</feature>
<evidence type="ECO:0000256" key="4">
    <source>
        <dbReference type="ARBA" id="ARBA00022475"/>
    </source>
</evidence>
<dbReference type="GO" id="GO:0015820">
    <property type="term" value="P:L-leucine transport"/>
    <property type="evidence" value="ECO:0007669"/>
    <property type="project" value="TreeGrafter"/>
</dbReference>
<dbReference type="Proteomes" id="UP000186341">
    <property type="component" value="Unassembled WGS sequence"/>
</dbReference>
<dbReference type="AlphaFoldDB" id="A0A1U7NDZ3"/>
<feature type="transmembrane region" description="Helical" evidence="9">
    <location>
        <begin position="91"/>
        <end position="111"/>
    </location>
</feature>
<dbReference type="EMBL" id="MPJW01000196">
    <property type="protein sequence ID" value="OLU37627.1"/>
    <property type="molecule type" value="Genomic_DNA"/>
</dbReference>
<comment type="caution">
    <text evidence="10">The sequence shown here is derived from an EMBL/GenBank/DDBJ whole genome shotgun (WGS) entry which is preliminary data.</text>
</comment>
<protein>
    <recommendedName>
        <fullName evidence="9">Branched-chain amino acid transport system carrier protein</fullName>
    </recommendedName>
</protein>
<organism evidence="10 11">
    <name type="scientific">Ileibacterium valens</name>
    <dbReference type="NCBI Taxonomy" id="1862668"/>
    <lineage>
        <taxon>Bacteria</taxon>
        <taxon>Bacillati</taxon>
        <taxon>Bacillota</taxon>
        <taxon>Erysipelotrichia</taxon>
        <taxon>Erysipelotrichales</taxon>
        <taxon>Erysipelotrichaceae</taxon>
        <taxon>Ileibacterium</taxon>
    </lineage>
</organism>
<dbReference type="GO" id="GO:0005304">
    <property type="term" value="F:L-valine transmembrane transporter activity"/>
    <property type="evidence" value="ECO:0007669"/>
    <property type="project" value="TreeGrafter"/>
</dbReference>
<comment type="subcellular location">
    <subcellularLocation>
        <location evidence="1 9">Cell membrane</location>
        <topology evidence="1 9">Multi-pass membrane protein</topology>
    </subcellularLocation>
</comment>
<evidence type="ECO:0000256" key="1">
    <source>
        <dbReference type="ARBA" id="ARBA00004651"/>
    </source>
</evidence>
<dbReference type="GO" id="GO:0015188">
    <property type="term" value="F:L-isoleucine transmembrane transporter activity"/>
    <property type="evidence" value="ECO:0007669"/>
    <property type="project" value="TreeGrafter"/>
</dbReference>
<feature type="transmembrane region" description="Helical" evidence="9">
    <location>
        <begin position="51"/>
        <end position="79"/>
    </location>
</feature>
<comment type="similarity">
    <text evidence="2 9">Belongs to the branched chain amino acid transporter family.</text>
</comment>
<dbReference type="Pfam" id="PF05525">
    <property type="entry name" value="Branch_AA_trans"/>
    <property type="match status" value="1"/>
</dbReference>
<evidence type="ECO:0000256" key="9">
    <source>
        <dbReference type="RuleBase" id="RU362122"/>
    </source>
</evidence>
<evidence type="ECO:0000256" key="3">
    <source>
        <dbReference type="ARBA" id="ARBA00022448"/>
    </source>
</evidence>